<name>A0ABP5H6D3_9ACTN</name>
<evidence type="ECO:0000313" key="2">
    <source>
        <dbReference type="Proteomes" id="UP001500016"/>
    </source>
</evidence>
<reference evidence="2" key="1">
    <citation type="journal article" date="2019" name="Int. J. Syst. Evol. Microbiol.">
        <title>The Global Catalogue of Microorganisms (GCM) 10K type strain sequencing project: providing services to taxonomists for standard genome sequencing and annotation.</title>
        <authorList>
            <consortium name="The Broad Institute Genomics Platform"/>
            <consortium name="The Broad Institute Genome Sequencing Center for Infectious Disease"/>
            <person name="Wu L."/>
            <person name="Ma J."/>
        </authorList>
    </citation>
    <scope>NUCLEOTIDE SEQUENCE [LARGE SCALE GENOMIC DNA]</scope>
    <source>
        <strain evidence="2">JCM 15478</strain>
    </source>
</reference>
<keyword evidence="2" id="KW-1185">Reference proteome</keyword>
<dbReference type="InterPro" id="IPR008792">
    <property type="entry name" value="PQQD"/>
</dbReference>
<sequence>MLRLRDGVSRADTDTGIALLDENSGMYWNLNGTGALVLRTLLEDGGTQELAVRRLTGEYAVDSESARADVLALVEQLGSSGLVESEGGGRPG</sequence>
<gene>
    <name evidence="1" type="ORF">GCM10009801_11950</name>
</gene>
<evidence type="ECO:0000313" key="1">
    <source>
        <dbReference type="EMBL" id="GAA2066012.1"/>
    </source>
</evidence>
<dbReference type="RefSeq" id="WP_344524766.1">
    <property type="nucleotide sequence ID" value="NZ_BAAAPE010000002.1"/>
</dbReference>
<proteinExistence type="predicted"/>
<protein>
    <recommendedName>
        <fullName evidence="3">Coenzyme PQQ synthesis protein D (PqqD)</fullName>
    </recommendedName>
</protein>
<accession>A0ABP5H6D3</accession>
<dbReference type="EMBL" id="BAAAPE010000002">
    <property type="protein sequence ID" value="GAA2066012.1"/>
    <property type="molecule type" value="Genomic_DNA"/>
</dbReference>
<dbReference type="NCBIfam" id="NF033530">
    <property type="entry name" value="lasso_PqqD_Strm"/>
    <property type="match status" value="1"/>
</dbReference>
<dbReference type="Proteomes" id="UP001500016">
    <property type="component" value="Unassembled WGS sequence"/>
</dbReference>
<organism evidence="1 2">
    <name type="scientific">Streptomyces albiaxialis</name>
    <dbReference type="NCBI Taxonomy" id="329523"/>
    <lineage>
        <taxon>Bacteria</taxon>
        <taxon>Bacillati</taxon>
        <taxon>Actinomycetota</taxon>
        <taxon>Actinomycetes</taxon>
        <taxon>Kitasatosporales</taxon>
        <taxon>Streptomycetaceae</taxon>
        <taxon>Streptomyces</taxon>
    </lineage>
</organism>
<evidence type="ECO:0008006" key="3">
    <source>
        <dbReference type="Google" id="ProtNLM"/>
    </source>
</evidence>
<dbReference type="Gene3D" id="1.10.10.1150">
    <property type="entry name" value="Coenzyme PQQ synthesis protein D (PqqD)"/>
    <property type="match status" value="1"/>
</dbReference>
<dbReference type="InterPro" id="IPR041881">
    <property type="entry name" value="PqqD_sf"/>
</dbReference>
<comment type="caution">
    <text evidence="1">The sequence shown here is derived from an EMBL/GenBank/DDBJ whole genome shotgun (WGS) entry which is preliminary data.</text>
</comment>
<dbReference type="Pfam" id="PF05402">
    <property type="entry name" value="PqqD"/>
    <property type="match status" value="1"/>
</dbReference>